<accession>A0AA40EGW8</accession>
<dbReference type="Proteomes" id="UP001172155">
    <property type="component" value="Unassembled WGS sequence"/>
</dbReference>
<sequence>MEAGSARFDRSVLSSNGLACPFSTCKHHYEPGFDEPRKLVQHIKKSHGAHYNCEWCGASLKVNRKYGYETVKSKQNEHRCSYDQAVGVQVLDTEQLGQLSAPGNRRFDEERLRLIYEVCGVPTPESYHIHPLAARPPDAPRSLFRGFQLPEVPGSDVPERTQGLTTETVRRNQDNVHQTERLAISGGSGGMFDNDSGYASMVSGTLTKTKSTGTQRPSLPISGDGAKSDFFLTGLGADRTTDGPPLEQSFWPELEVSESSGNEDDP</sequence>
<evidence type="ECO:0000256" key="1">
    <source>
        <dbReference type="SAM" id="MobiDB-lite"/>
    </source>
</evidence>
<keyword evidence="3" id="KW-1185">Reference proteome</keyword>
<reference evidence="2" key="1">
    <citation type="submission" date="2023-06" db="EMBL/GenBank/DDBJ databases">
        <title>Genome-scale phylogeny and comparative genomics of the fungal order Sordariales.</title>
        <authorList>
            <consortium name="Lawrence Berkeley National Laboratory"/>
            <person name="Hensen N."/>
            <person name="Bonometti L."/>
            <person name="Westerberg I."/>
            <person name="Brannstrom I.O."/>
            <person name="Guillou S."/>
            <person name="Cros-Aarteil S."/>
            <person name="Calhoun S."/>
            <person name="Haridas S."/>
            <person name="Kuo A."/>
            <person name="Mondo S."/>
            <person name="Pangilinan J."/>
            <person name="Riley R."/>
            <person name="LaButti K."/>
            <person name="Andreopoulos B."/>
            <person name="Lipzen A."/>
            <person name="Chen C."/>
            <person name="Yanf M."/>
            <person name="Daum C."/>
            <person name="Ng V."/>
            <person name="Clum A."/>
            <person name="Steindorff A."/>
            <person name="Ohm R."/>
            <person name="Martin F."/>
            <person name="Silar P."/>
            <person name="Natvig D."/>
            <person name="Lalanne C."/>
            <person name="Gautier V."/>
            <person name="Ament-velasquez S.L."/>
            <person name="Kruys A."/>
            <person name="Hutchinson M.I."/>
            <person name="Powell A.J."/>
            <person name="Barry K."/>
            <person name="Miller A.N."/>
            <person name="Grigoriev I.V."/>
            <person name="Debuchy R."/>
            <person name="Gladieux P."/>
            <person name="Thoren M.H."/>
            <person name="Johannesson H."/>
        </authorList>
    </citation>
    <scope>NUCLEOTIDE SEQUENCE</scope>
    <source>
        <strain evidence="2">SMH3187-1</strain>
    </source>
</reference>
<gene>
    <name evidence="2" type="ORF">B0T18DRAFT_239344</name>
</gene>
<dbReference type="AlphaFoldDB" id="A0AA40EGW8"/>
<comment type="caution">
    <text evidence="2">The sequence shown here is derived from an EMBL/GenBank/DDBJ whole genome shotgun (WGS) entry which is preliminary data.</text>
</comment>
<proteinExistence type="predicted"/>
<evidence type="ECO:0000313" key="3">
    <source>
        <dbReference type="Proteomes" id="UP001172155"/>
    </source>
</evidence>
<organism evidence="2 3">
    <name type="scientific">Schizothecium vesticola</name>
    <dbReference type="NCBI Taxonomy" id="314040"/>
    <lineage>
        <taxon>Eukaryota</taxon>
        <taxon>Fungi</taxon>
        <taxon>Dikarya</taxon>
        <taxon>Ascomycota</taxon>
        <taxon>Pezizomycotina</taxon>
        <taxon>Sordariomycetes</taxon>
        <taxon>Sordariomycetidae</taxon>
        <taxon>Sordariales</taxon>
        <taxon>Schizotheciaceae</taxon>
        <taxon>Schizothecium</taxon>
    </lineage>
</organism>
<name>A0AA40EGW8_9PEZI</name>
<evidence type="ECO:0000313" key="2">
    <source>
        <dbReference type="EMBL" id="KAK0738112.1"/>
    </source>
</evidence>
<protein>
    <recommendedName>
        <fullName evidence="4">C2H2-type domain-containing protein</fullName>
    </recommendedName>
</protein>
<dbReference type="EMBL" id="JAUKUD010000007">
    <property type="protein sequence ID" value="KAK0738112.1"/>
    <property type="molecule type" value="Genomic_DNA"/>
</dbReference>
<feature type="region of interest" description="Disordered" evidence="1">
    <location>
        <begin position="232"/>
        <end position="266"/>
    </location>
</feature>
<evidence type="ECO:0008006" key="4">
    <source>
        <dbReference type="Google" id="ProtNLM"/>
    </source>
</evidence>